<feature type="signal peptide" evidence="1">
    <location>
        <begin position="1"/>
        <end position="17"/>
    </location>
</feature>
<gene>
    <name evidence="2" type="ORF">A130_11005</name>
</gene>
<dbReference type="AlphaFoldDB" id="A0A1E5D7E4"/>
<dbReference type="RefSeq" id="WP_017053695.1">
    <property type="nucleotide sequence ID" value="NZ_AJYW02000021.1"/>
</dbReference>
<reference evidence="2 3" key="1">
    <citation type="journal article" date="2012" name="Science">
        <title>Ecological populations of bacteria act as socially cohesive units of antibiotic production and resistance.</title>
        <authorList>
            <person name="Cordero O.X."/>
            <person name="Wildschutte H."/>
            <person name="Kirkup B."/>
            <person name="Proehl S."/>
            <person name="Ngo L."/>
            <person name="Hussain F."/>
            <person name="Le Roux F."/>
            <person name="Mincer T."/>
            <person name="Polz M.F."/>
        </authorList>
    </citation>
    <scope>NUCLEOTIDE SEQUENCE [LARGE SCALE GENOMIC DNA]</scope>
    <source>
        <strain evidence="2 3">FF-238</strain>
    </source>
</reference>
<comment type="caution">
    <text evidence="2">The sequence shown here is derived from an EMBL/GenBank/DDBJ whole genome shotgun (WGS) entry which is preliminary data.</text>
</comment>
<evidence type="ECO:0000313" key="2">
    <source>
        <dbReference type="EMBL" id="OEE79569.1"/>
    </source>
</evidence>
<name>A0A1E5D7E4_9VIBR</name>
<evidence type="ECO:0000256" key="1">
    <source>
        <dbReference type="SAM" id="SignalP"/>
    </source>
</evidence>
<dbReference type="EMBL" id="AJYW02000021">
    <property type="protein sequence ID" value="OEE79569.1"/>
    <property type="molecule type" value="Genomic_DNA"/>
</dbReference>
<proteinExistence type="predicted"/>
<protein>
    <recommendedName>
        <fullName evidence="4">ATPase</fullName>
    </recommendedName>
</protein>
<evidence type="ECO:0008006" key="4">
    <source>
        <dbReference type="Google" id="ProtNLM"/>
    </source>
</evidence>
<keyword evidence="3" id="KW-1185">Reference proteome</keyword>
<keyword evidence="1" id="KW-0732">Signal</keyword>
<feature type="chain" id="PRO_5009173593" description="ATPase" evidence="1">
    <location>
        <begin position="18"/>
        <end position="152"/>
    </location>
</feature>
<organism evidence="2 3">
    <name type="scientific">Vibrio genomosp. F6 str. FF-238</name>
    <dbReference type="NCBI Taxonomy" id="1191298"/>
    <lineage>
        <taxon>Bacteria</taxon>
        <taxon>Pseudomonadati</taxon>
        <taxon>Pseudomonadota</taxon>
        <taxon>Gammaproteobacteria</taxon>
        <taxon>Vibrionales</taxon>
        <taxon>Vibrionaceae</taxon>
        <taxon>Vibrio</taxon>
    </lineage>
</organism>
<accession>A0A1E5D7E4</accession>
<dbReference type="PROSITE" id="PS51257">
    <property type="entry name" value="PROKAR_LIPOPROTEIN"/>
    <property type="match status" value="1"/>
</dbReference>
<sequence>MKILLLICSIISLSACTVITPENKTVVNTLKETFEFSAIRKEEAMNNSLDFIKRINSKHTKSNFLIEYNTDESQFIDEFVIKIKKLGVNKLRYNLKVINKTSSDEIKITATYYQLEDKNCGATSFSNINNYAFGCALEFNRKLSLTKPVKGQ</sequence>
<dbReference type="Proteomes" id="UP000094165">
    <property type="component" value="Unassembled WGS sequence"/>
</dbReference>
<evidence type="ECO:0000313" key="3">
    <source>
        <dbReference type="Proteomes" id="UP000094165"/>
    </source>
</evidence>